<dbReference type="EnsemblMetazoa" id="CJA41969b.1">
    <property type="protein sequence ID" value="CJA41969b.1"/>
    <property type="gene ID" value="WBGene00217817"/>
</dbReference>
<dbReference type="GO" id="GO:0034464">
    <property type="term" value="C:BBSome"/>
    <property type="evidence" value="ECO:0007669"/>
    <property type="project" value="TreeGrafter"/>
</dbReference>
<dbReference type="GO" id="GO:0060271">
    <property type="term" value="P:cilium assembly"/>
    <property type="evidence" value="ECO:0007669"/>
    <property type="project" value="TreeGrafter"/>
</dbReference>
<feature type="domain" description="BBS7 beta-propeller" evidence="1">
    <location>
        <begin position="8"/>
        <end position="151"/>
    </location>
</feature>
<dbReference type="GO" id="GO:0016020">
    <property type="term" value="C:membrane"/>
    <property type="evidence" value="ECO:0007669"/>
    <property type="project" value="TreeGrafter"/>
</dbReference>
<dbReference type="GO" id="GO:0043005">
    <property type="term" value="C:neuron projection"/>
    <property type="evidence" value="ECO:0007669"/>
    <property type="project" value="TreeGrafter"/>
</dbReference>
<dbReference type="PANTHER" id="PTHR16074">
    <property type="entry name" value="BARDET-BIEDL SYNDROME 7 PROTEIN"/>
    <property type="match status" value="1"/>
</dbReference>
<protein>
    <recommendedName>
        <fullName evidence="1">BBS7 beta-propeller domain-containing protein</fullName>
    </recommendedName>
</protein>
<evidence type="ECO:0000259" key="1">
    <source>
        <dbReference type="Pfam" id="PF23743"/>
    </source>
</evidence>
<dbReference type="PANTHER" id="PTHR16074:SF4">
    <property type="entry name" value="BARDET-BIEDL SYNDROME 7 PROTEIN"/>
    <property type="match status" value="1"/>
</dbReference>
<reference evidence="2" key="2">
    <citation type="submission" date="2022-06" db="UniProtKB">
        <authorList>
            <consortium name="EnsemblMetazoa"/>
        </authorList>
    </citation>
    <scope>IDENTIFICATION</scope>
    <source>
        <strain evidence="2">DF5081</strain>
    </source>
</reference>
<evidence type="ECO:0000313" key="2">
    <source>
        <dbReference type="EnsemblMetazoa" id="CJA41969b.1"/>
    </source>
</evidence>
<dbReference type="GO" id="GO:0036064">
    <property type="term" value="C:ciliary basal body"/>
    <property type="evidence" value="ECO:0007669"/>
    <property type="project" value="TreeGrafter"/>
</dbReference>
<keyword evidence="3" id="KW-1185">Reference proteome</keyword>
<sequence>MNFACIWSENYLCTEDIHDVVSLVYEEAWGDREYTSILACGNSTLQIIEGNNFAYDLKLNSVPFTVSLFMSDGGHTKMMVLYGTKSGRLGLASLPKGNGKVVWEMDTTSGACVTTISCYNVTGGQFPDIIVGKEDGLIEIYTIDETDNPHLFGTFEDSREMSSRPKKLRLSCRKL</sequence>
<reference evidence="3" key="1">
    <citation type="submission" date="2010-08" db="EMBL/GenBank/DDBJ databases">
        <authorList>
            <consortium name="Caenorhabditis japonica Sequencing Consortium"/>
            <person name="Wilson R.K."/>
        </authorList>
    </citation>
    <scope>NUCLEOTIDE SEQUENCE [LARGE SCALE GENOMIC DNA]</scope>
    <source>
        <strain evidence="3">DF5081</strain>
    </source>
</reference>
<proteinExistence type="predicted"/>
<name>A0A8R1EVI4_CAEJA</name>
<organism evidence="2 3">
    <name type="scientific">Caenorhabditis japonica</name>
    <dbReference type="NCBI Taxonomy" id="281687"/>
    <lineage>
        <taxon>Eukaryota</taxon>
        <taxon>Metazoa</taxon>
        <taxon>Ecdysozoa</taxon>
        <taxon>Nematoda</taxon>
        <taxon>Chromadorea</taxon>
        <taxon>Rhabditida</taxon>
        <taxon>Rhabditina</taxon>
        <taxon>Rhabditomorpha</taxon>
        <taxon>Rhabditoidea</taxon>
        <taxon>Rhabditidae</taxon>
        <taxon>Peloderinae</taxon>
        <taxon>Caenorhabditis</taxon>
    </lineage>
</organism>
<accession>A0A8R1EVI4</accession>
<evidence type="ECO:0000313" key="3">
    <source>
        <dbReference type="Proteomes" id="UP000005237"/>
    </source>
</evidence>
<dbReference type="GO" id="GO:0005930">
    <property type="term" value="C:axoneme"/>
    <property type="evidence" value="ECO:0007669"/>
    <property type="project" value="TreeGrafter"/>
</dbReference>
<dbReference type="Pfam" id="PF23743">
    <property type="entry name" value="Beta-prop_BBS7"/>
    <property type="match status" value="1"/>
</dbReference>
<dbReference type="InterPro" id="IPR056332">
    <property type="entry name" value="Beta-prop_BBS7"/>
</dbReference>
<dbReference type="GO" id="GO:0008104">
    <property type="term" value="P:intracellular protein localization"/>
    <property type="evidence" value="ECO:0007669"/>
    <property type="project" value="TreeGrafter"/>
</dbReference>
<dbReference type="AlphaFoldDB" id="A0A8R1EVI4"/>
<dbReference type="Proteomes" id="UP000005237">
    <property type="component" value="Unassembled WGS sequence"/>
</dbReference>